<evidence type="ECO:0000313" key="2">
    <source>
        <dbReference type="Proteomes" id="UP000288351"/>
    </source>
</evidence>
<sequence>MPAASVALAADQARDPILSTDENDVELPPAAFPCNPASGAPYPVVVEINRLPCADVDPWGAADWWLGSNVWLDARPARKLGTGADDALRSATRAETSEW</sequence>
<gene>
    <name evidence="1" type="ORF">SALB_00195</name>
</gene>
<name>A0A401QQ92_STRNR</name>
<dbReference type="EMBL" id="BHXC01000001">
    <property type="protein sequence ID" value="GCB87544.1"/>
    <property type="molecule type" value="Genomic_DNA"/>
</dbReference>
<protein>
    <submittedName>
        <fullName evidence="1">Uncharacterized protein</fullName>
    </submittedName>
</protein>
<comment type="caution">
    <text evidence="1">The sequence shown here is derived from an EMBL/GenBank/DDBJ whole genome shotgun (WGS) entry which is preliminary data.</text>
</comment>
<reference evidence="1 2" key="1">
    <citation type="journal article" date="2019" name="Microbiol. Resour. Announc.">
        <title>Draft Genome Sequence of the Most Traditional epsilon-Poly-l-Lysine Producer, Streptomyces albulus NBRC14147.</title>
        <authorList>
            <person name="Yamanaka K."/>
            <person name="Hamano Y."/>
        </authorList>
    </citation>
    <scope>NUCLEOTIDE SEQUENCE [LARGE SCALE GENOMIC DNA]</scope>
    <source>
        <strain evidence="1 2">NBRC 14147</strain>
    </source>
</reference>
<dbReference type="Proteomes" id="UP000288351">
    <property type="component" value="Unassembled WGS sequence"/>
</dbReference>
<proteinExistence type="predicted"/>
<accession>A0A401QQ92</accession>
<dbReference type="AlphaFoldDB" id="A0A401QQ92"/>
<evidence type="ECO:0000313" key="1">
    <source>
        <dbReference type="EMBL" id="GCB87544.1"/>
    </source>
</evidence>
<organism evidence="1 2">
    <name type="scientific">Streptomyces noursei</name>
    <name type="common">Streptomyces albulus</name>
    <dbReference type="NCBI Taxonomy" id="1971"/>
    <lineage>
        <taxon>Bacteria</taxon>
        <taxon>Bacillati</taxon>
        <taxon>Actinomycetota</taxon>
        <taxon>Actinomycetes</taxon>
        <taxon>Kitasatosporales</taxon>
        <taxon>Streptomycetaceae</taxon>
        <taxon>Streptomyces</taxon>
    </lineage>
</organism>